<keyword evidence="4" id="KW-1185">Reference proteome</keyword>
<dbReference type="CDD" id="cd05243">
    <property type="entry name" value="SDR_a5"/>
    <property type="match status" value="1"/>
</dbReference>
<sequence>MARLFSLVLLAIALVVSSVQGFAPSSLGGVSGGSNFVVSQRPRAAKPAARTGKTSLQMGSQAKFGVFSPAVYVAKVALGNDKLNKIRGQAISLHSQYIGEFCQWAGAYHLRTRLIKKAKTNGAVSAFAPTASFVQNTSHLQNQSTLFMVQGQGNSYKKVFVAGGSKGVGRLVVNKLLSSGHKVVALVRNDEAFKELSALDDVTAIKGDAMEYKDVEGAMDGCDAAISTLGGTPPEISVDYVGNNNVIEAAGILGVTRVVLVTSIGCGSSKEATPPSVLKNVLAQKEKAENVLIKYYTNMNWTIIRPGGLVSDTPTGKAILTEDTSAIGSIRRDDVADLVVKALSSKNTEKKVLSAVDHTLESTANPEGRTADAFILA</sequence>
<organism evidence="3 4">
    <name type="scientific">Cyclotella atomus</name>
    <dbReference type="NCBI Taxonomy" id="382360"/>
    <lineage>
        <taxon>Eukaryota</taxon>
        <taxon>Sar</taxon>
        <taxon>Stramenopiles</taxon>
        <taxon>Ochrophyta</taxon>
        <taxon>Bacillariophyta</taxon>
        <taxon>Coscinodiscophyceae</taxon>
        <taxon>Thalassiosirophycidae</taxon>
        <taxon>Stephanodiscales</taxon>
        <taxon>Stephanodiscaceae</taxon>
        <taxon>Cyclotella</taxon>
    </lineage>
</organism>
<feature type="domain" description="NAD(P)-binding" evidence="2">
    <location>
        <begin position="163"/>
        <end position="345"/>
    </location>
</feature>
<name>A0ABD3NSI1_9STRA</name>
<feature type="chain" id="PRO_5044755359" description="NAD(P)-binding domain-containing protein" evidence="1">
    <location>
        <begin position="22"/>
        <end position="377"/>
    </location>
</feature>
<evidence type="ECO:0000256" key="1">
    <source>
        <dbReference type="SAM" id="SignalP"/>
    </source>
</evidence>
<dbReference type="PANTHER" id="PTHR15020:SF45">
    <property type="entry name" value="NAD(P)-BINDING DOMAIN-CONTAINING PROTEIN"/>
    <property type="match status" value="1"/>
</dbReference>
<reference evidence="3 4" key="1">
    <citation type="submission" date="2024-10" db="EMBL/GenBank/DDBJ databases">
        <title>Updated reference genomes for cyclostephanoid diatoms.</title>
        <authorList>
            <person name="Roberts W.R."/>
            <person name="Alverson A.J."/>
        </authorList>
    </citation>
    <scope>NUCLEOTIDE SEQUENCE [LARGE SCALE GENOMIC DNA]</scope>
    <source>
        <strain evidence="3 4">AJA010-31</strain>
    </source>
</reference>
<dbReference type="AlphaFoldDB" id="A0ABD3NSI1"/>
<dbReference type="Gene3D" id="3.40.50.720">
    <property type="entry name" value="NAD(P)-binding Rossmann-like Domain"/>
    <property type="match status" value="1"/>
</dbReference>
<evidence type="ECO:0000313" key="4">
    <source>
        <dbReference type="Proteomes" id="UP001530400"/>
    </source>
</evidence>
<dbReference type="PANTHER" id="PTHR15020">
    <property type="entry name" value="FLAVIN REDUCTASE-RELATED"/>
    <property type="match status" value="1"/>
</dbReference>
<keyword evidence="1" id="KW-0732">Signal</keyword>
<dbReference type="SUPFAM" id="SSF51735">
    <property type="entry name" value="NAD(P)-binding Rossmann-fold domains"/>
    <property type="match status" value="1"/>
</dbReference>
<comment type="caution">
    <text evidence="3">The sequence shown here is derived from an EMBL/GenBank/DDBJ whole genome shotgun (WGS) entry which is preliminary data.</text>
</comment>
<evidence type="ECO:0000313" key="3">
    <source>
        <dbReference type="EMBL" id="KAL3778286.1"/>
    </source>
</evidence>
<evidence type="ECO:0000259" key="2">
    <source>
        <dbReference type="Pfam" id="PF13460"/>
    </source>
</evidence>
<feature type="signal peptide" evidence="1">
    <location>
        <begin position="1"/>
        <end position="21"/>
    </location>
</feature>
<protein>
    <recommendedName>
        <fullName evidence="2">NAD(P)-binding domain-containing protein</fullName>
    </recommendedName>
</protein>
<dbReference type="Pfam" id="PF13460">
    <property type="entry name" value="NAD_binding_10"/>
    <property type="match status" value="1"/>
</dbReference>
<dbReference type="InterPro" id="IPR016040">
    <property type="entry name" value="NAD(P)-bd_dom"/>
</dbReference>
<accession>A0ABD3NSI1</accession>
<proteinExistence type="predicted"/>
<dbReference type="EMBL" id="JALLPJ020000994">
    <property type="protein sequence ID" value="KAL3778286.1"/>
    <property type="molecule type" value="Genomic_DNA"/>
</dbReference>
<dbReference type="InterPro" id="IPR036291">
    <property type="entry name" value="NAD(P)-bd_dom_sf"/>
</dbReference>
<gene>
    <name evidence="3" type="ORF">ACHAWO_006854</name>
</gene>
<dbReference type="Proteomes" id="UP001530400">
    <property type="component" value="Unassembled WGS sequence"/>
</dbReference>